<protein>
    <submittedName>
        <fullName evidence="2">Uncharacterized protein</fullName>
    </submittedName>
</protein>
<dbReference type="KEGG" id="aaut:ACETAC_01055"/>
<feature type="transmembrane region" description="Helical" evidence="1">
    <location>
        <begin position="86"/>
        <end position="103"/>
    </location>
</feature>
<feature type="transmembrane region" description="Helical" evidence="1">
    <location>
        <begin position="62"/>
        <end position="80"/>
    </location>
</feature>
<keyword evidence="1" id="KW-0812">Transmembrane</keyword>
<dbReference type="AlphaFoldDB" id="A0A975AW73"/>
<dbReference type="Proteomes" id="UP000671913">
    <property type="component" value="Chromosome"/>
</dbReference>
<feature type="transmembrane region" description="Helical" evidence="1">
    <location>
        <begin position="7"/>
        <end position="31"/>
    </location>
</feature>
<organism evidence="2 3">
    <name type="scientific">Aceticella autotrophica</name>
    <dbReference type="NCBI Taxonomy" id="2755338"/>
    <lineage>
        <taxon>Bacteria</taxon>
        <taxon>Bacillati</taxon>
        <taxon>Bacillota</taxon>
        <taxon>Clostridia</taxon>
        <taxon>Thermoanaerobacterales</taxon>
        <taxon>Thermoanaerobacteraceae</taxon>
        <taxon>Aceticella</taxon>
    </lineage>
</organism>
<evidence type="ECO:0000313" key="2">
    <source>
        <dbReference type="EMBL" id="QSZ27543.1"/>
    </source>
</evidence>
<feature type="transmembrane region" description="Helical" evidence="1">
    <location>
        <begin position="37"/>
        <end position="57"/>
    </location>
</feature>
<evidence type="ECO:0000256" key="1">
    <source>
        <dbReference type="SAM" id="Phobius"/>
    </source>
</evidence>
<gene>
    <name evidence="2" type="ORF">ACETAC_01055</name>
</gene>
<dbReference type="RefSeq" id="WP_284680246.1">
    <property type="nucleotide sequence ID" value="NZ_CP060096.1"/>
</dbReference>
<keyword evidence="1" id="KW-1133">Transmembrane helix</keyword>
<evidence type="ECO:0000313" key="3">
    <source>
        <dbReference type="Proteomes" id="UP000671913"/>
    </source>
</evidence>
<name>A0A975AW73_9THEO</name>
<keyword evidence="3" id="KW-1185">Reference proteome</keyword>
<keyword evidence="1" id="KW-0472">Membrane</keyword>
<proteinExistence type="predicted"/>
<sequence length="115" mass="11787">MKIASGIISLVFGAIILLQSVLVGVGGIVIGEEATSQGGSVGIVVALLFIIGGAFAFGLPKVAMIFSIIACIFAIAVGSTTTFKDMTIWGILALILAVIEYFGGRKKKSELPPTS</sequence>
<dbReference type="EMBL" id="CP060096">
    <property type="protein sequence ID" value="QSZ27543.1"/>
    <property type="molecule type" value="Genomic_DNA"/>
</dbReference>
<accession>A0A975AW73</accession>
<reference evidence="2" key="1">
    <citation type="submission" date="2020-08" db="EMBL/GenBank/DDBJ databases">
        <title>Genomic insights into the carbon and energy metabolism of the first obligate autotrophic acetogenic bacterium Aceticella autotrophica gen. nov., sp. nov.</title>
        <authorList>
            <person name="Toshchakov S.V."/>
            <person name="Elcheninov A.G."/>
            <person name="Kublanov I.V."/>
            <person name="Frolov E.N."/>
            <person name="Lebedinsky A.V."/>
        </authorList>
    </citation>
    <scope>NUCLEOTIDE SEQUENCE</scope>
    <source>
        <strain evidence="2">3443-3Ac</strain>
    </source>
</reference>